<dbReference type="AlphaFoldDB" id="A0A9D1XS08"/>
<proteinExistence type="predicted"/>
<evidence type="ECO:0000256" key="1">
    <source>
        <dbReference type="SAM" id="MobiDB-lite"/>
    </source>
</evidence>
<dbReference type="PROSITE" id="PS51257">
    <property type="entry name" value="PROKAR_LIPOPROTEIN"/>
    <property type="match status" value="1"/>
</dbReference>
<reference evidence="3" key="2">
    <citation type="submission" date="2021-04" db="EMBL/GenBank/DDBJ databases">
        <authorList>
            <person name="Gilroy R."/>
        </authorList>
    </citation>
    <scope>NUCLEOTIDE SEQUENCE</scope>
    <source>
        <strain evidence="3">ChiGjej1B1-14440</strain>
    </source>
</reference>
<feature type="region of interest" description="Disordered" evidence="1">
    <location>
        <begin position="26"/>
        <end position="52"/>
    </location>
</feature>
<organism evidence="3 4">
    <name type="scientific">Candidatus Erysipelatoclostridium merdavium</name>
    <dbReference type="NCBI Taxonomy" id="2838566"/>
    <lineage>
        <taxon>Bacteria</taxon>
        <taxon>Bacillati</taxon>
        <taxon>Bacillota</taxon>
        <taxon>Erysipelotrichia</taxon>
        <taxon>Erysipelotrichales</taxon>
        <taxon>Erysipelotrichales incertae sedis</taxon>
    </lineage>
</organism>
<dbReference type="EMBL" id="DXET01000297">
    <property type="protein sequence ID" value="HIX82910.1"/>
    <property type="molecule type" value="Genomic_DNA"/>
</dbReference>
<protein>
    <recommendedName>
        <fullName evidence="5">Lipoprotein</fullName>
    </recommendedName>
</protein>
<feature type="signal peptide" evidence="2">
    <location>
        <begin position="1"/>
        <end position="23"/>
    </location>
</feature>
<keyword evidence="2" id="KW-0732">Signal</keyword>
<evidence type="ECO:0000256" key="2">
    <source>
        <dbReference type="SAM" id="SignalP"/>
    </source>
</evidence>
<dbReference type="Proteomes" id="UP000886724">
    <property type="component" value="Unassembled WGS sequence"/>
</dbReference>
<accession>A0A9D1XS08</accession>
<reference evidence="3" key="1">
    <citation type="journal article" date="2021" name="PeerJ">
        <title>Extensive microbial diversity within the chicken gut microbiome revealed by metagenomics and culture.</title>
        <authorList>
            <person name="Gilroy R."/>
            <person name="Ravi A."/>
            <person name="Getino M."/>
            <person name="Pursley I."/>
            <person name="Horton D.L."/>
            <person name="Alikhan N.F."/>
            <person name="Baker D."/>
            <person name="Gharbi K."/>
            <person name="Hall N."/>
            <person name="Watson M."/>
            <person name="Adriaenssens E.M."/>
            <person name="Foster-Nyarko E."/>
            <person name="Jarju S."/>
            <person name="Secka A."/>
            <person name="Antonio M."/>
            <person name="Oren A."/>
            <person name="Chaudhuri R.R."/>
            <person name="La Ragione R."/>
            <person name="Hildebrand F."/>
            <person name="Pallen M.J."/>
        </authorList>
    </citation>
    <scope>NUCLEOTIDE SEQUENCE</scope>
    <source>
        <strain evidence="3">ChiGjej1B1-14440</strain>
    </source>
</reference>
<feature type="compositionally biased region" description="Low complexity" evidence="1">
    <location>
        <begin position="30"/>
        <end position="47"/>
    </location>
</feature>
<feature type="chain" id="PRO_5038586147" description="Lipoprotein" evidence="2">
    <location>
        <begin position="24"/>
        <end position="214"/>
    </location>
</feature>
<evidence type="ECO:0000313" key="4">
    <source>
        <dbReference type="Proteomes" id="UP000886724"/>
    </source>
</evidence>
<evidence type="ECO:0000313" key="3">
    <source>
        <dbReference type="EMBL" id="HIX82910.1"/>
    </source>
</evidence>
<name>A0A9D1XS08_9FIRM</name>
<sequence length="214" mass="25275">MKRILIIIFTIFTLMSITGCNNTANNSKGDTGSSSDTNENTTNSNSTYEDEGKISEKEYKKLIQMQKDYNAKELYTKIEYDHNKNEIDMISVGNSIDMSDSNAFFYFYDVESDNFYLVDAEVDYSWYVYNANEDKVYYRDSKEIEKGYHTMSDYIYKPFDKDTYLLGEFQESYNKFLEKYQIDDISEVEYYLEKRLAARLQYGPYAPEGEKQEE</sequence>
<gene>
    <name evidence="3" type="ORF">H9980_13230</name>
</gene>
<evidence type="ECO:0008006" key="5">
    <source>
        <dbReference type="Google" id="ProtNLM"/>
    </source>
</evidence>
<comment type="caution">
    <text evidence="3">The sequence shown here is derived from an EMBL/GenBank/DDBJ whole genome shotgun (WGS) entry which is preliminary data.</text>
</comment>